<dbReference type="AlphaFoldDB" id="A0A1I6BMF1"/>
<feature type="region of interest" description="Disordered" evidence="1">
    <location>
        <begin position="114"/>
        <end position="170"/>
    </location>
</feature>
<feature type="compositionally biased region" description="Polar residues" evidence="1">
    <location>
        <begin position="122"/>
        <end position="133"/>
    </location>
</feature>
<dbReference type="Proteomes" id="UP000199029">
    <property type="component" value="Unassembled WGS sequence"/>
</dbReference>
<gene>
    <name evidence="2" type="ORF">SAMN04515668_4739</name>
</gene>
<keyword evidence="3" id="KW-1185">Reference proteome</keyword>
<evidence type="ECO:0000313" key="2">
    <source>
        <dbReference type="EMBL" id="SFQ82118.1"/>
    </source>
</evidence>
<dbReference type="STRING" id="1227077.SAMN04515668_4739"/>
<dbReference type="EMBL" id="FOXS01000010">
    <property type="protein sequence ID" value="SFQ82118.1"/>
    <property type="molecule type" value="Genomic_DNA"/>
</dbReference>
<sequence>MFVASYVAALLASLSLSLSIMLLPYRLVLHIVALAGTLLLHACSQAPPDTATDSSLADAPAPDPTQRTTGTVADSLKGMQSHTFGEPLRNFPGLVLFSADDELGVRMYRMPRAGKAAGLASTPRNLEPTTSFRTAGLPCSEPSPWTSGPTPRPCASKLSPSSGPAKAGKT</sequence>
<reference evidence="3" key="1">
    <citation type="submission" date="2016-10" db="EMBL/GenBank/DDBJ databases">
        <authorList>
            <person name="Varghese N."/>
            <person name="Submissions S."/>
        </authorList>
    </citation>
    <scope>NUCLEOTIDE SEQUENCE [LARGE SCALE GENOMIC DNA]</scope>
    <source>
        <strain evidence="3">OR362-8,ATCC BAA-1266,JCM 13504</strain>
    </source>
</reference>
<protein>
    <submittedName>
        <fullName evidence="2">Uncharacterized protein</fullName>
    </submittedName>
</protein>
<evidence type="ECO:0000256" key="1">
    <source>
        <dbReference type="SAM" id="MobiDB-lite"/>
    </source>
</evidence>
<proteinExistence type="predicted"/>
<feature type="region of interest" description="Disordered" evidence="1">
    <location>
        <begin position="50"/>
        <end position="71"/>
    </location>
</feature>
<accession>A0A1I6BMF1</accession>
<evidence type="ECO:0000313" key="3">
    <source>
        <dbReference type="Proteomes" id="UP000199029"/>
    </source>
</evidence>
<organism evidence="2 3">
    <name type="scientific">Hymenobacter arizonensis</name>
    <name type="common">Siccationidurans arizonensis</name>
    <dbReference type="NCBI Taxonomy" id="1227077"/>
    <lineage>
        <taxon>Bacteria</taxon>
        <taxon>Pseudomonadati</taxon>
        <taxon>Bacteroidota</taxon>
        <taxon>Cytophagia</taxon>
        <taxon>Cytophagales</taxon>
        <taxon>Hymenobacteraceae</taxon>
        <taxon>Hymenobacter</taxon>
    </lineage>
</organism>
<name>A0A1I6BMF1_HYMAR</name>